<evidence type="ECO:0000256" key="2">
    <source>
        <dbReference type="SAM" id="Phobius"/>
    </source>
</evidence>
<organism evidence="3 4">
    <name type="scientific">Cyberlindnera fabianii</name>
    <name type="common">Yeast</name>
    <name type="synonym">Hansenula fabianii</name>
    <dbReference type="NCBI Taxonomy" id="36022"/>
    <lineage>
        <taxon>Eukaryota</taxon>
        <taxon>Fungi</taxon>
        <taxon>Dikarya</taxon>
        <taxon>Ascomycota</taxon>
        <taxon>Saccharomycotina</taxon>
        <taxon>Saccharomycetes</taxon>
        <taxon>Phaffomycetales</taxon>
        <taxon>Phaffomycetaceae</taxon>
        <taxon>Cyberlindnera</taxon>
    </lineage>
</organism>
<keyword evidence="2" id="KW-1133">Transmembrane helix</keyword>
<dbReference type="EMBL" id="MPUK01000002">
    <property type="protein sequence ID" value="ONH68556.1"/>
    <property type="molecule type" value="Genomic_DNA"/>
</dbReference>
<keyword evidence="2" id="KW-0812">Transmembrane</keyword>
<reference evidence="4" key="1">
    <citation type="journal article" date="2017" name="Genome Announc.">
        <title>Genome sequences of Cyberlindnera fabianii 65, Pichia kudriavzevii 129, and Saccharomyces cerevisiae 131 isolated from fermented masau fruits in Zimbabwe.</title>
        <authorList>
            <person name="van Rijswijck I.M.H."/>
            <person name="Derks M.F.L."/>
            <person name="Abee T."/>
            <person name="de Ridder D."/>
            <person name="Smid E.J."/>
        </authorList>
    </citation>
    <scope>NUCLEOTIDE SEQUENCE [LARGE SCALE GENOMIC DNA]</scope>
    <source>
        <strain evidence="4">65</strain>
    </source>
</reference>
<name>A0A1V2LB58_CYBFA</name>
<dbReference type="AlphaFoldDB" id="A0A1V2LB58"/>
<keyword evidence="2" id="KW-0472">Membrane</keyword>
<evidence type="ECO:0000256" key="1">
    <source>
        <dbReference type="SAM" id="MobiDB-lite"/>
    </source>
</evidence>
<accession>A0A1V2LB58</accession>
<keyword evidence="4" id="KW-1185">Reference proteome</keyword>
<feature type="compositionally biased region" description="Polar residues" evidence="1">
    <location>
        <begin position="16"/>
        <end position="32"/>
    </location>
</feature>
<evidence type="ECO:0000313" key="3">
    <source>
        <dbReference type="EMBL" id="ONH68556.1"/>
    </source>
</evidence>
<dbReference type="OMA" id="HPMAREH"/>
<feature type="region of interest" description="Disordered" evidence="1">
    <location>
        <begin position="1"/>
        <end position="75"/>
    </location>
</feature>
<feature type="transmembrane region" description="Helical" evidence="2">
    <location>
        <begin position="270"/>
        <end position="287"/>
    </location>
</feature>
<protein>
    <submittedName>
        <fullName evidence="3">Uncharacterized protein</fullName>
    </submittedName>
</protein>
<dbReference type="Proteomes" id="UP000189513">
    <property type="component" value="Unassembled WGS sequence"/>
</dbReference>
<sequence length="288" mass="32771">MPTSPTSHPMAREHNLQQPKSSPVQSPLTQSTKKLRIPQSLTSSQKRFSHLPVIETESSLRKKSTSPDESPFNDKKRLVDQFYELSSGTATPNAITPGTPFISRSNTMDDLKDAKGSFGFLKHAYGDDSMIGDEEHKSHMRKSVLELESEVTKRVKHRVEESGLEMHKTTTQFDGMQAEIRQIKDKVNVYVSLLKSKSATLDNDYGQLEAELAKLYSTLSVLDQYELAVETSRQKMLTSKKKLQQLTQIVEITEKQISKERENVKVRRKWILLVTALLLLVFLLSYLF</sequence>
<evidence type="ECO:0000313" key="4">
    <source>
        <dbReference type="Proteomes" id="UP000189513"/>
    </source>
</evidence>
<dbReference type="VEuPathDB" id="FungiDB:BON22_1397"/>
<proteinExistence type="predicted"/>
<comment type="caution">
    <text evidence="3">The sequence shown here is derived from an EMBL/GenBank/DDBJ whole genome shotgun (WGS) entry which is preliminary data.</text>
</comment>
<gene>
    <name evidence="3" type="ORF">BON22_1397</name>
</gene>